<proteinExistence type="inferred from homology"/>
<accession>A0ABY7VYL3</accession>
<evidence type="ECO:0000256" key="1">
    <source>
        <dbReference type="ARBA" id="ARBA00008779"/>
    </source>
</evidence>
<keyword evidence="3" id="KW-0732">Signal</keyword>
<keyword evidence="6" id="KW-1185">Reference proteome</keyword>
<evidence type="ECO:0000259" key="4">
    <source>
        <dbReference type="Pfam" id="PF00884"/>
    </source>
</evidence>
<dbReference type="Gene3D" id="3.30.1120.10">
    <property type="match status" value="1"/>
</dbReference>
<feature type="chain" id="PRO_5045505101" evidence="3">
    <location>
        <begin position="22"/>
        <end position="506"/>
    </location>
</feature>
<organism evidence="5 6">
    <name type="scientific">Lentisphaera profundi</name>
    <dbReference type="NCBI Taxonomy" id="1658616"/>
    <lineage>
        <taxon>Bacteria</taxon>
        <taxon>Pseudomonadati</taxon>
        <taxon>Lentisphaerota</taxon>
        <taxon>Lentisphaeria</taxon>
        <taxon>Lentisphaerales</taxon>
        <taxon>Lentisphaeraceae</taxon>
        <taxon>Lentisphaera</taxon>
    </lineage>
</organism>
<evidence type="ECO:0000256" key="3">
    <source>
        <dbReference type="SAM" id="SignalP"/>
    </source>
</evidence>
<dbReference type="PANTHER" id="PTHR42693:SF53">
    <property type="entry name" value="ENDO-4-O-SULFATASE"/>
    <property type="match status" value="1"/>
</dbReference>
<dbReference type="EMBL" id="CP117812">
    <property type="protein sequence ID" value="WDE99335.1"/>
    <property type="molecule type" value="Genomic_DNA"/>
</dbReference>
<feature type="signal peptide" evidence="3">
    <location>
        <begin position="1"/>
        <end position="21"/>
    </location>
</feature>
<dbReference type="InterPro" id="IPR017850">
    <property type="entry name" value="Alkaline_phosphatase_core_sf"/>
</dbReference>
<gene>
    <name evidence="5" type="ORF">PQO03_15975</name>
</gene>
<sequence length="506" mass="57241">MKIRKSFISIALSLLSLNNFAAETKKILKGTKPNIIMVLTDDQGMGDLSCMGNPILKTPHIDKMYKQSTRFTDFQVSSTCTPTRAAIMSGRPPFEVGISHTLMQRDRLAPKVITFPQALQKAGYKTGLFGKWHLGDGENYRPQNRGFDEVLMHGAGGIGQYSFGDFKPNATNKYFDNVLLHNDTIVQTKGFCTDLFFSSALSWIKKQHVAKQRFFAYISLNAPHGPLIAPEKYKKRFVDEGYNQPTAARYGMIENIDDNFGLMMNKLTEWGALENTLVIFMTDNGMAMKSIGKKGVKGKFNAWNAGMKGHKDSAWEGGSRVPCFWYWKGVLGDGVDISALSAHIDLYRTFCEIAGAKVPKSSLPPSGRSLIPLLENSDAEWADRTLFFHRGRWGGGGRGKKTRELAKYYGMAVRNSRWRLVNDMNSKESWLCDISQDRGETKNLIKQYPEVAEKMKAQFDQWWDRTESLLINEGLPRLQAEQHHLHILYNKQLKEKGIPEWAPDKL</sequence>
<dbReference type="CDD" id="cd16146">
    <property type="entry name" value="ARS_like"/>
    <property type="match status" value="1"/>
</dbReference>
<comment type="similarity">
    <text evidence="1">Belongs to the sulfatase family.</text>
</comment>
<evidence type="ECO:0000313" key="5">
    <source>
        <dbReference type="EMBL" id="WDE99335.1"/>
    </source>
</evidence>
<dbReference type="PANTHER" id="PTHR42693">
    <property type="entry name" value="ARYLSULFATASE FAMILY MEMBER"/>
    <property type="match status" value="1"/>
</dbReference>
<name>A0ABY7VYL3_9BACT</name>
<protein>
    <submittedName>
        <fullName evidence="5">Arylsulfatase</fullName>
    </submittedName>
</protein>
<reference evidence="5 6" key="1">
    <citation type="submission" date="2023-02" db="EMBL/GenBank/DDBJ databases">
        <title>Genome sequence of Lentisphaera profundi SAORIC-696.</title>
        <authorList>
            <person name="Kim e."/>
            <person name="Cho J.-C."/>
            <person name="Choi A."/>
            <person name="Kang I."/>
        </authorList>
    </citation>
    <scope>NUCLEOTIDE SEQUENCE [LARGE SCALE GENOMIC DNA]</scope>
    <source>
        <strain evidence="5 6">SAORIC-696</strain>
    </source>
</reference>
<evidence type="ECO:0000313" key="6">
    <source>
        <dbReference type="Proteomes" id="UP001214250"/>
    </source>
</evidence>
<evidence type="ECO:0000256" key="2">
    <source>
        <dbReference type="ARBA" id="ARBA00022801"/>
    </source>
</evidence>
<dbReference type="RefSeq" id="WP_274154193.1">
    <property type="nucleotide sequence ID" value="NZ_CP117812.1"/>
</dbReference>
<dbReference type="InterPro" id="IPR000917">
    <property type="entry name" value="Sulfatase_N"/>
</dbReference>
<dbReference type="Proteomes" id="UP001214250">
    <property type="component" value="Chromosome 2"/>
</dbReference>
<dbReference type="InterPro" id="IPR050738">
    <property type="entry name" value="Sulfatase"/>
</dbReference>
<dbReference type="Gene3D" id="3.40.720.10">
    <property type="entry name" value="Alkaline Phosphatase, subunit A"/>
    <property type="match status" value="1"/>
</dbReference>
<keyword evidence="2" id="KW-0378">Hydrolase</keyword>
<dbReference type="Pfam" id="PF00884">
    <property type="entry name" value="Sulfatase"/>
    <property type="match status" value="1"/>
</dbReference>
<feature type="domain" description="Sulfatase N-terminal" evidence="4">
    <location>
        <begin position="33"/>
        <end position="355"/>
    </location>
</feature>
<dbReference type="SUPFAM" id="SSF53649">
    <property type="entry name" value="Alkaline phosphatase-like"/>
    <property type="match status" value="1"/>
</dbReference>